<gene>
    <name evidence="2" type="primary">Acey_s0171.g325</name>
    <name evidence="2" type="ORF">Y032_0171g325</name>
</gene>
<dbReference type="STRING" id="53326.A0A016SVF8"/>
<evidence type="ECO:0000313" key="2">
    <source>
        <dbReference type="EMBL" id="EYB94485.1"/>
    </source>
</evidence>
<organism evidence="2 3">
    <name type="scientific">Ancylostoma ceylanicum</name>
    <dbReference type="NCBI Taxonomy" id="53326"/>
    <lineage>
        <taxon>Eukaryota</taxon>
        <taxon>Metazoa</taxon>
        <taxon>Ecdysozoa</taxon>
        <taxon>Nematoda</taxon>
        <taxon>Chromadorea</taxon>
        <taxon>Rhabditida</taxon>
        <taxon>Rhabditina</taxon>
        <taxon>Rhabditomorpha</taxon>
        <taxon>Strongyloidea</taxon>
        <taxon>Ancylostomatidae</taxon>
        <taxon>Ancylostomatinae</taxon>
        <taxon>Ancylostoma</taxon>
    </lineage>
</organism>
<reference evidence="3" key="1">
    <citation type="journal article" date="2015" name="Nat. Genet.">
        <title>The genome and transcriptome of the zoonotic hookworm Ancylostoma ceylanicum identify infection-specific gene families.</title>
        <authorList>
            <person name="Schwarz E.M."/>
            <person name="Hu Y."/>
            <person name="Antoshechkin I."/>
            <person name="Miller M.M."/>
            <person name="Sternberg P.W."/>
            <person name="Aroian R.V."/>
        </authorList>
    </citation>
    <scope>NUCLEOTIDE SEQUENCE</scope>
    <source>
        <strain evidence="3">HY135</strain>
    </source>
</reference>
<feature type="compositionally biased region" description="Polar residues" evidence="1">
    <location>
        <begin position="93"/>
        <end position="103"/>
    </location>
</feature>
<name>A0A016SVF8_9BILA</name>
<dbReference type="EMBL" id="JARK01001507">
    <property type="protein sequence ID" value="EYB94485.1"/>
    <property type="molecule type" value="Genomic_DNA"/>
</dbReference>
<feature type="region of interest" description="Disordered" evidence="1">
    <location>
        <begin position="65"/>
        <end position="119"/>
    </location>
</feature>
<protein>
    <recommendedName>
        <fullName evidence="4">Reverse transcriptase domain-containing protein</fullName>
    </recommendedName>
</protein>
<sequence length="119" mass="13444">MKTFERIIDRRFRDIVRVSTNQCGFIANCGTTDAILTARLLIEKHREKKKPLHLALLDLEKAREQSRSTGKTIKRATQATVARHAARRPEACESTQTGRTIEQNGVKRSVKRTSPSSEA</sequence>
<feature type="compositionally biased region" description="Polar residues" evidence="1">
    <location>
        <begin position="67"/>
        <end position="80"/>
    </location>
</feature>
<dbReference type="Proteomes" id="UP000024635">
    <property type="component" value="Unassembled WGS sequence"/>
</dbReference>
<keyword evidence="3" id="KW-1185">Reference proteome</keyword>
<dbReference type="AlphaFoldDB" id="A0A016SVF8"/>
<dbReference type="OrthoDB" id="5845191at2759"/>
<evidence type="ECO:0000313" key="3">
    <source>
        <dbReference type="Proteomes" id="UP000024635"/>
    </source>
</evidence>
<comment type="caution">
    <text evidence="2">The sequence shown here is derived from an EMBL/GenBank/DDBJ whole genome shotgun (WGS) entry which is preliminary data.</text>
</comment>
<accession>A0A016SVF8</accession>
<proteinExistence type="predicted"/>
<evidence type="ECO:0008006" key="4">
    <source>
        <dbReference type="Google" id="ProtNLM"/>
    </source>
</evidence>
<evidence type="ECO:0000256" key="1">
    <source>
        <dbReference type="SAM" id="MobiDB-lite"/>
    </source>
</evidence>